<accession>A0A9P0AE61</accession>
<dbReference type="PROSITE" id="PS50850">
    <property type="entry name" value="MFS"/>
    <property type="match status" value="1"/>
</dbReference>
<dbReference type="SUPFAM" id="SSF103473">
    <property type="entry name" value="MFS general substrate transporter"/>
    <property type="match status" value="1"/>
</dbReference>
<dbReference type="CDD" id="cd17317">
    <property type="entry name" value="MFS_SLC22"/>
    <property type="match status" value="1"/>
</dbReference>
<evidence type="ECO:0000256" key="1">
    <source>
        <dbReference type="ARBA" id="ARBA00004141"/>
    </source>
</evidence>
<feature type="transmembrane region" description="Helical" evidence="6">
    <location>
        <begin position="360"/>
        <end position="380"/>
    </location>
</feature>
<name>A0A9P0AE61_BEMTA</name>
<feature type="transmembrane region" description="Helical" evidence="6">
    <location>
        <begin position="416"/>
        <end position="437"/>
    </location>
</feature>
<feature type="transmembrane region" description="Helical" evidence="6">
    <location>
        <begin position="214"/>
        <end position="232"/>
    </location>
</feature>
<dbReference type="Gene3D" id="1.20.1250.20">
    <property type="entry name" value="MFS general substrate transporter like domains"/>
    <property type="match status" value="1"/>
</dbReference>
<feature type="region of interest" description="Disordered" evidence="5">
    <location>
        <begin position="22"/>
        <end position="42"/>
    </location>
</feature>
<feature type="compositionally biased region" description="Polar residues" evidence="5">
    <location>
        <begin position="25"/>
        <end position="35"/>
    </location>
</feature>
<keyword evidence="2 6" id="KW-0812">Transmembrane</keyword>
<protein>
    <recommendedName>
        <fullName evidence="7">Major facilitator superfamily (MFS) profile domain-containing protein</fullName>
    </recommendedName>
</protein>
<evidence type="ECO:0000256" key="3">
    <source>
        <dbReference type="ARBA" id="ARBA00022989"/>
    </source>
</evidence>
<organism evidence="8 9">
    <name type="scientific">Bemisia tabaci</name>
    <name type="common">Sweetpotato whitefly</name>
    <name type="synonym">Aleurodes tabaci</name>
    <dbReference type="NCBI Taxonomy" id="7038"/>
    <lineage>
        <taxon>Eukaryota</taxon>
        <taxon>Metazoa</taxon>
        <taxon>Ecdysozoa</taxon>
        <taxon>Arthropoda</taxon>
        <taxon>Hexapoda</taxon>
        <taxon>Insecta</taxon>
        <taxon>Pterygota</taxon>
        <taxon>Neoptera</taxon>
        <taxon>Paraneoptera</taxon>
        <taxon>Hemiptera</taxon>
        <taxon>Sternorrhyncha</taxon>
        <taxon>Aleyrodoidea</taxon>
        <taxon>Aleyrodidae</taxon>
        <taxon>Aleyrodinae</taxon>
        <taxon>Bemisia</taxon>
    </lineage>
</organism>
<sequence>MIFRKIRNQMLAIVSSASQKDENSKGNVSVTTQTDLAKKPETTEQSDPIALAIGDFGKWQFQMTVLLSLFNVPCTWHIMAFAFQSLDPSDYWCVSAGNNTVFADKSDLDPCYIKELNNRTGELDVKVCERWEFNTSVTGTSVISEWGLVCQYKSLKNLADMMFLAGVAVGGFLGIISDRFGRKVSLMGSLVMQLVLGSLVAICPWYSLYLVLRLFLGLFSVNVVFSGFVLCVELVSGKWLTICGVCYLLPLPVSYIMIAGIGYIIRDWRVLQWTITLPGALLLGLWCILPESPRWLLTRGRLEETVEVLEDAARINQTALPPNTDKILKQSLAAIEASGGAPRVQCCELYRTPKIRLISLVLYLVWFSVYLVYYGLVLNLSKLGDIYVNTAISGAVELPAIILSIFILLRTGRRKPLSYTMLGAGIPCLLMTVVTYFSGNRDGRNWMDVTMAMFGKFSISASNVIMPVYTAELFPTVIRNLGVGMSNIPAGIALIIVPFLWETENVEKNLPWIILGFCGVMGGLSVLLLPEIEGLTSTLEELEEEANVPAIIPPPRKASAVAKDIENC</sequence>
<dbReference type="InterPro" id="IPR036259">
    <property type="entry name" value="MFS_trans_sf"/>
</dbReference>
<dbReference type="InterPro" id="IPR020846">
    <property type="entry name" value="MFS_dom"/>
</dbReference>
<evidence type="ECO:0000256" key="2">
    <source>
        <dbReference type="ARBA" id="ARBA00022692"/>
    </source>
</evidence>
<evidence type="ECO:0000256" key="4">
    <source>
        <dbReference type="ARBA" id="ARBA00023136"/>
    </source>
</evidence>
<evidence type="ECO:0000313" key="8">
    <source>
        <dbReference type="EMBL" id="CAH0388664.1"/>
    </source>
</evidence>
<dbReference type="Proteomes" id="UP001152759">
    <property type="component" value="Chromosome 4"/>
</dbReference>
<keyword evidence="9" id="KW-1185">Reference proteome</keyword>
<feature type="transmembrane region" description="Helical" evidence="6">
    <location>
        <begin position="449"/>
        <end position="469"/>
    </location>
</feature>
<dbReference type="GO" id="GO:0022857">
    <property type="term" value="F:transmembrane transporter activity"/>
    <property type="evidence" value="ECO:0007669"/>
    <property type="project" value="InterPro"/>
</dbReference>
<feature type="transmembrane region" description="Helical" evidence="6">
    <location>
        <begin position="512"/>
        <end position="529"/>
    </location>
</feature>
<feature type="transmembrane region" description="Helical" evidence="6">
    <location>
        <begin position="65"/>
        <end position="83"/>
    </location>
</feature>
<evidence type="ECO:0000256" key="5">
    <source>
        <dbReference type="SAM" id="MobiDB-lite"/>
    </source>
</evidence>
<comment type="subcellular location">
    <subcellularLocation>
        <location evidence="1">Membrane</location>
        <topology evidence="1">Multi-pass membrane protein</topology>
    </subcellularLocation>
</comment>
<feature type="domain" description="Major facilitator superfamily (MFS) profile" evidence="7">
    <location>
        <begin position="110"/>
        <end position="534"/>
    </location>
</feature>
<feature type="transmembrane region" description="Helical" evidence="6">
    <location>
        <begin position="271"/>
        <end position="289"/>
    </location>
</feature>
<dbReference type="InterPro" id="IPR005829">
    <property type="entry name" value="Sugar_transporter_CS"/>
</dbReference>
<dbReference type="GO" id="GO:0016020">
    <property type="term" value="C:membrane"/>
    <property type="evidence" value="ECO:0007669"/>
    <property type="project" value="UniProtKB-SubCell"/>
</dbReference>
<evidence type="ECO:0000313" key="9">
    <source>
        <dbReference type="Proteomes" id="UP001152759"/>
    </source>
</evidence>
<reference evidence="8" key="1">
    <citation type="submission" date="2021-12" db="EMBL/GenBank/DDBJ databases">
        <authorList>
            <person name="King R."/>
        </authorList>
    </citation>
    <scope>NUCLEOTIDE SEQUENCE</scope>
</reference>
<gene>
    <name evidence="8" type="ORF">BEMITA_LOCUS7567</name>
</gene>
<dbReference type="InterPro" id="IPR005828">
    <property type="entry name" value="MFS_sugar_transport-like"/>
</dbReference>
<evidence type="ECO:0000259" key="7">
    <source>
        <dbReference type="PROSITE" id="PS50850"/>
    </source>
</evidence>
<feature type="transmembrane region" description="Helical" evidence="6">
    <location>
        <begin position="158"/>
        <end position="176"/>
    </location>
</feature>
<dbReference type="PROSITE" id="PS00216">
    <property type="entry name" value="SUGAR_TRANSPORT_1"/>
    <property type="match status" value="1"/>
</dbReference>
<dbReference type="Pfam" id="PF00083">
    <property type="entry name" value="Sugar_tr"/>
    <property type="match status" value="1"/>
</dbReference>
<feature type="transmembrane region" description="Helical" evidence="6">
    <location>
        <begin position="481"/>
        <end position="500"/>
    </location>
</feature>
<proteinExistence type="predicted"/>
<dbReference type="AlphaFoldDB" id="A0A9P0AE61"/>
<dbReference type="PANTHER" id="PTHR24064">
    <property type="entry name" value="SOLUTE CARRIER FAMILY 22 MEMBER"/>
    <property type="match status" value="1"/>
</dbReference>
<dbReference type="EMBL" id="OU963865">
    <property type="protein sequence ID" value="CAH0388664.1"/>
    <property type="molecule type" value="Genomic_DNA"/>
</dbReference>
<feature type="transmembrane region" description="Helical" evidence="6">
    <location>
        <begin position="386"/>
        <end position="409"/>
    </location>
</feature>
<keyword evidence="4 6" id="KW-0472">Membrane</keyword>
<feature type="transmembrane region" description="Helical" evidence="6">
    <location>
        <begin position="188"/>
        <end position="208"/>
    </location>
</feature>
<evidence type="ECO:0000256" key="6">
    <source>
        <dbReference type="SAM" id="Phobius"/>
    </source>
</evidence>
<keyword evidence="3 6" id="KW-1133">Transmembrane helix</keyword>
<feature type="transmembrane region" description="Helical" evidence="6">
    <location>
        <begin position="239"/>
        <end position="265"/>
    </location>
</feature>